<keyword evidence="4" id="KW-0732">Signal</keyword>
<keyword evidence="1" id="KW-0677">Repeat</keyword>
<dbReference type="Gene3D" id="1.25.40.10">
    <property type="entry name" value="Tetratricopeptide repeat domain"/>
    <property type="match status" value="1"/>
</dbReference>
<dbReference type="PANTHER" id="PTHR44858:SF1">
    <property type="entry name" value="UDP-N-ACETYLGLUCOSAMINE--PEPTIDE N-ACETYLGLUCOSAMINYLTRANSFERASE SPINDLY-RELATED"/>
    <property type="match status" value="1"/>
</dbReference>
<dbReference type="InterPro" id="IPR050498">
    <property type="entry name" value="Ycf3"/>
</dbReference>
<dbReference type="SMART" id="SM00028">
    <property type="entry name" value="TPR"/>
    <property type="match status" value="3"/>
</dbReference>
<dbReference type="RefSeq" id="WP_013046305.1">
    <property type="nucleotide sequence ID" value="NC_014010.1"/>
</dbReference>
<dbReference type="STRING" id="488538.SAR116_1435"/>
<feature type="repeat" description="TPR" evidence="3">
    <location>
        <begin position="62"/>
        <end position="95"/>
    </location>
</feature>
<dbReference type="Proteomes" id="UP000007460">
    <property type="component" value="Chromosome"/>
</dbReference>
<keyword evidence="6" id="KW-1185">Reference proteome</keyword>
<dbReference type="SUPFAM" id="SSF48452">
    <property type="entry name" value="TPR-like"/>
    <property type="match status" value="1"/>
</dbReference>
<evidence type="ECO:0000256" key="2">
    <source>
        <dbReference type="ARBA" id="ARBA00022803"/>
    </source>
</evidence>
<dbReference type="OrthoDB" id="6193797at2"/>
<feature type="signal peptide" evidence="4">
    <location>
        <begin position="1"/>
        <end position="20"/>
    </location>
</feature>
<evidence type="ECO:0000313" key="6">
    <source>
        <dbReference type="Proteomes" id="UP000007460"/>
    </source>
</evidence>
<keyword evidence="2 3" id="KW-0802">TPR repeat</keyword>
<name>D5BTT1_PUNMI</name>
<dbReference type="InterPro" id="IPR019734">
    <property type="entry name" value="TPR_rpt"/>
</dbReference>
<dbReference type="AlphaFoldDB" id="D5BTT1"/>
<dbReference type="InterPro" id="IPR011990">
    <property type="entry name" value="TPR-like_helical_dom_sf"/>
</dbReference>
<dbReference type="PROSITE" id="PS50005">
    <property type="entry name" value="TPR"/>
    <property type="match status" value="2"/>
</dbReference>
<accession>D5BTT1</accession>
<gene>
    <name evidence="5" type="ordered locus">SAR116_1435</name>
</gene>
<organism evidence="5 6">
    <name type="scientific">Puniceispirillum marinum (strain IMCC1322)</name>
    <dbReference type="NCBI Taxonomy" id="488538"/>
    <lineage>
        <taxon>Bacteria</taxon>
        <taxon>Pseudomonadati</taxon>
        <taxon>Pseudomonadota</taxon>
        <taxon>Alphaproteobacteria</taxon>
        <taxon>Candidatus Puniceispirillales</taxon>
        <taxon>Candidatus Puniceispirillaceae</taxon>
        <taxon>Candidatus Puniceispirillum</taxon>
    </lineage>
</organism>
<feature type="repeat" description="TPR" evidence="3">
    <location>
        <begin position="130"/>
        <end position="163"/>
    </location>
</feature>
<evidence type="ECO:0000256" key="1">
    <source>
        <dbReference type="ARBA" id="ARBA00022737"/>
    </source>
</evidence>
<dbReference type="eggNOG" id="COG0457">
    <property type="taxonomic scope" value="Bacteria"/>
</dbReference>
<protein>
    <submittedName>
        <fullName evidence="5">Uncharacterized protein</fullName>
    </submittedName>
</protein>
<sequence>MRYLKIIILILTLTPAPAAADQTNPALNDLFRSLQVTTATKARDIESKIWSLWVVHDSNPDATGMMRLGIEMMQANQLAEATTIFSRLIDTQPDFAEAWNKRATVRYMLGDHDGSKADIVEVLEREPRHFGALSGLAMIHMQNGNLKGALNAYEAALLINPFMLNAQTMIDALKQKLQGQAL</sequence>
<feature type="chain" id="PRO_5003069228" evidence="4">
    <location>
        <begin position="21"/>
        <end position="182"/>
    </location>
</feature>
<dbReference type="PANTHER" id="PTHR44858">
    <property type="entry name" value="TETRATRICOPEPTIDE REPEAT PROTEIN 6"/>
    <property type="match status" value="1"/>
</dbReference>
<dbReference type="Pfam" id="PF13432">
    <property type="entry name" value="TPR_16"/>
    <property type="match status" value="1"/>
</dbReference>
<reference evidence="5 6" key="1">
    <citation type="journal article" date="2010" name="J. Bacteriol.">
        <title>Complete genome sequence of "Candidatus Puniceispirillum marinum" IMCC1322, a representative of the SAR116 clade in the Alphaproteobacteria.</title>
        <authorList>
            <person name="Oh H.M."/>
            <person name="Kwon K.K."/>
            <person name="Kang I."/>
            <person name="Kang S.G."/>
            <person name="Lee J.H."/>
            <person name="Kim S.J."/>
            <person name="Cho J.C."/>
        </authorList>
    </citation>
    <scope>NUCLEOTIDE SEQUENCE [LARGE SCALE GENOMIC DNA]</scope>
    <source>
        <strain evidence="5 6">IMCC1322</strain>
    </source>
</reference>
<dbReference type="EMBL" id="CP001751">
    <property type="protein sequence ID" value="ADE39678.1"/>
    <property type="molecule type" value="Genomic_DNA"/>
</dbReference>
<proteinExistence type="predicted"/>
<dbReference type="HOGENOM" id="CLU_079829_3_0_5"/>
<dbReference type="KEGG" id="apb:SAR116_1435"/>
<evidence type="ECO:0000256" key="4">
    <source>
        <dbReference type="SAM" id="SignalP"/>
    </source>
</evidence>
<evidence type="ECO:0000313" key="5">
    <source>
        <dbReference type="EMBL" id="ADE39678.1"/>
    </source>
</evidence>
<evidence type="ECO:0000256" key="3">
    <source>
        <dbReference type="PROSITE-ProRule" id="PRU00339"/>
    </source>
</evidence>